<accession>A0A327WND4</accession>
<keyword evidence="2" id="KW-0560">Oxidoreductase</keyword>
<proteinExistence type="inferred from homology"/>
<dbReference type="GO" id="GO:0016491">
    <property type="term" value="F:oxidoreductase activity"/>
    <property type="evidence" value="ECO:0007669"/>
    <property type="project" value="UniProtKB-KW"/>
</dbReference>
<gene>
    <name evidence="3" type="ORF">LX87_04723</name>
</gene>
<comment type="caution">
    <text evidence="3">The sequence shown here is derived from an EMBL/GenBank/DDBJ whole genome shotgun (WGS) entry which is preliminary data.</text>
</comment>
<protein>
    <submittedName>
        <fullName evidence="3">Short subunit dehydrogenase</fullName>
    </submittedName>
</protein>
<dbReference type="InterPro" id="IPR036291">
    <property type="entry name" value="NAD(P)-bd_dom_sf"/>
</dbReference>
<dbReference type="InterPro" id="IPR002347">
    <property type="entry name" value="SDR_fam"/>
</dbReference>
<sequence>MDFNFENELAGQIALVTGGTKGTGKAIADRLSKAGATVIITARNKPEEQTNPIHSITADLSKPEGTQHVVDDLLGRFGHLAILVNNMGGSETPCGGFAVLSDQDWESAIKPTCLLLCGWTVAFCPA</sequence>
<dbReference type="EMBL" id="QLMC01000006">
    <property type="protein sequence ID" value="RAJ93211.1"/>
    <property type="molecule type" value="Genomic_DNA"/>
</dbReference>
<organism evidence="3 4">
    <name type="scientific">Larkinella arboricola</name>
    <dbReference type="NCBI Taxonomy" id="643671"/>
    <lineage>
        <taxon>Bacteria</taxon>
        <taxon>Pseudomonadati</taxon>
        <taxon>Bacteroidota</taxon>
        <taxon>Cytophagia</taxon>
        <taxon>Cytophagales</taxon>
        <taxon>Spirosomataceae</taxon>
        <taxon>Larkinella</taxon>
    </lineage>
</organism>
<dbReference type="Gene3D" id="3.40.50.720">
    <property type="entry name" value="NAD(P)-binding Rossmann-like Domain"/>
    <property type="match status" value="1"/>
</dbReference>
<name>A0A327WND4_LARAB</name>
<dbReference type="PANTHER" id="PTHR43669:SF3">
    <property type="entry name" value="ALCOHOL DEHYDROGENASE, PUTATIVE (AFU_ORTHOLOGUE AFUA_3G03445)-RELATED"/>
    <property type="match status" value="1"/>
</dbReference>
<evidence type="ECO:0000313" key="3">
    <source>
        <dbReference type="EMBL" id="RAJ93211.1"/>
    </source>
</evidence>
<dbReference type="AlphaFoldDB" id="A0A327WND4"/>
<keyword evidence="4" id="KW-1185">Reference proteome</keyword>
<evidence type="ECO:0000256" key="1">
    <source>
        <dbReference type="ARBA" id="ARBA00006484"/>
    </source>
</evidence>
<dbReference type="SUPFAM" id="SSF51735">
    <property type="entry name" value="NAD(P)-binding Rossmann-fold domains"/>
    <property type="match status" value="1"/>
</dbReference>
<dbReference type="Proteomes" id="UP000248790">
    <property type="component" value="Unassembled WGS sequence"/>
</dbReference>
<evidence type="ECO:0000256" key="2">
    <source>
        <dbReference type="ARBA" id="ARBA00023002"/>
    </source>
</evidence>
<dbReference type="PANTHER" id="PTHR43669">
    <property type="entry name" value="5-KETO-D-GLUCONATE 5-REDUCTASE"/>
    <property type="match status" value="1"/>
</dbReference>
<dbReference type="PRINTS" id="PR00081">
    <property type="entry name" value="GDHRDH"/>
</dbReference>
<reference evidence="3 4" key="1">
    <citation type="submission" date="2018-06" db="EMBL/GenBank/DDBJ databases">
        <title>Genomic Encyclopedia of Archaeal and Bacterial Type Strains, Phase II (KMG-II): from individual species to whole genera.</title>
        <authorList>
            <person name="Goeker M."/>
        </authorList>
    </citation>
    <scope>NUCLEOTIDE SEQUENCE [LARGE SCALE GENOMIC DNA]</scope>
    <source>
        <strain evidence="3 4">DSM 21851</strain>
    </source>
</reference>
<comment type="similarity">
    <text evidence="1">Belongs to the short-chain dehydrogenases/reductases (SDR) family.</text>
</comment>
<evidence type="ECO:0000313" key="4">
    <source>
        <dbReference type="Proteomes" id="UP000248790"/>
    </source>
</evidence>
<dbReference type="Pfam" id="PF00106">
    <property type="entry name" value="adh_short"/>
    <property type="match status" value="1"/>
</dbReference>